<evidence type="ECO:0000313" key="4">
    <source>
        <dbReference type="EMBL" id="SDD16614.1"/>
    </source>
</evidence>
<evidence type="ECO:0000256" key="2">
    <source>
        <dbReference type="ARBA" id="ARBA00023239"/>
    </source>
</evidence>
<name>A0A1G6SIV8_PEPNI</name>
<dbReference type="GO" id="GO:0016836">
    <property type="term" value="F:hydro-lyase activity"/>
    <property type="evidence" value="ECO:0007669"/>
    <property type="project" value="InterPro"/>
</dbReference>
<dbReference type="SUPFAM" id="SSF117457">
    <property type="entry name" value="FumA C-terminal domain-like"/>
    <property type="match status" value="1"/>
</dbReference>
<gene>
    <name evidence="4" type="ORF">SAMN04489866_101342</name>
</gene>
<dbReference type="Proteomes" id="UP000198995">
    <property type="component" value="Unassembled WGS sequence"/>
</dbReference>
<feature type="domain" description="Fe-S hydro-lyase tartrate dehydratase beta-type catalytic" evidence="3">
    <location>
        <begin position="20"/>
        <end position="183"/>
    </location>
</feature>
<keyword evidence="2" id="KW-0456">Lyase</keyword>
<organism evidence="4 5">
    <name type="scientific">Peptococcus niger</name>
    <dbReference type="NCBI Taxonomy" id="2741"/>
    <lineage>
        <taxon>Bacteria</taxon>
        <taxon>Bacillati</taxon>
        <taxon>Bacillota</taxon>
        <taxon>Clostridia</taxon>
        <taxon>Eubacteriales</taxon>
        <taxon>Peptococcaceae</taxon>
        <taxon>Peptococcus</taxon>
    </lineage>
</organism>
<accession>A0A1G6SIV8</accession>
<keyword evidence="5" id="KW-1185">Reference proteome</keyword>
<dbReference type="PANTHER" id="PTHR43351">
    <property type="entry name" value="L(+)-TARTRATE DEHYDRATASE SUBUNIT BETA"/>
    <property type="match status" value="1"/>
</dbReference>
<comment type="similarity">
    <text evidence="1">Belongs to the class-I fumarase family.</text>
</comment>
<evidence type="ECO:0000256" key="1">
    <source>
        <dbReference type="ARBA" id="ARBA00008876"/>
    </source>
</evidence>
<dbReference type="EMBL" id="FNAF01000001">
    <property type="protein sequence ID" value="SDD16614.1"/>
    <property type="molecule type" value="Genomic_DNA"/>
</dbReference>
<dbReference type="NCBIfam" id="TIGR00723">
    <property type="entry name" value="ttdB_fumA_fumB"/>
    <property type="match status" value="1"/>
</dbReference>
<dbReference type="Pfam" id="PF05683">
    <property type="entry name" value="Fumerase_C"/>
    <property type="match status" value="1"/>
</dbReference>
<evidence type="ECO:0000259" key="3">
    <source>
        <dbReference type="Pfam" id="PF05683"/>
    </source>
</evidence>
<dbReference type="InterPro" id="IPR036660">
    <property type="entry name" value="Fe-S_hydroAse_TtdB_cat_sf"/>
</dbReference>
<evidence type="ECO:0000313" key="5">
    <source>
        <dbReference type="Proteomes" id="UP000198995"/>
    </source>
</evidence>
<dbReference type="STRING" id="2741.SAMN04489866_101342"/>
<dbReference type="OrthoDB" id="9798978at2"/>
<dbReference type="AlphaFoldDB" id="A0A1G6SIV8"/>
<dbReference type="RefSeq" id="WP_091791017.1">
    <property type="nucleotide sequence ID" value="NZ_FNAF01000001.1"/>
</dbReference>
<dbReference type="InterPro" id="IPR004647">
    <property type="entry name" value="Fe-S_hydro-lyase_TtdB-typ_cat"/>
</dbReference>
<dbReference type="Gene3D" id="3.20.130.10">
    <property type="entry name" value="Fe-S hydro-lyase, tartrate dehydratase beta-type, catalytic domain"/>
    <property type="match status" value="1"/>
</dbReference>
<reference evidence="4 5" key="1">
    <citation type="submission" date="2016-10" db="EMBL/GenBank/DDBJ databases">
        <authorList>
            <person name="de Groot N.N."/>
        </authorList>
    </citation>
    <scope>NUCLEOTIDE SEQUENCE [LARGE SCALE GENOMIC DNA]</scope>
    <source>
        <strain evidence="4 5">DSM 20475</strain>
    </source>
</reference>
<sequence>MTNAQQKIQELVWDPARAGDLLAPLRAGDCLMLTGTIYTGRDKAHQRLCQLLDAGQPLPLDLEGQIIYFAGPTPAKPGAVVGSIGPTTAGRMDAFSPQLLRQAHLAGMIGKGPRNEAVLSAMAETGALYFAAVGGAGALIGQCIRSAEVVAFADLGTEAIRRLEVERFPLIVATDAYGGNIYVSGPAAYRRL</sequence>
<dbReference type="PANTHER" id="PTHR43351:SF2">
    <property type="entry name" value="L(+)-TARTRATE DEHYDRATASE SUBUNIT BETA-RELATED"/>
    <property type="match status" value="1"/>
</dbReference>
<proteinExistence type="inferred from homology"/>
<protein>
    <submittedName>
        <fullName evidence="4">Fumarate hydratase subunit beta</fullName>
    </submittedName>
</protein>